<evidence type="ECO:0000259" key="10">
    <source>
        <dbReference type="PROSITE" id="PS51314"/>
    </source>
</evidence>
<dbReference type="InterPro" id="IPR037202">
    <property type="entry name" value="ESCRT_assembly_dom"/>
</dbReference>
<keyword evidence="5 8" id="KW-0653">Protein transport</keyword>
<feature type="compositionally biased region" description="Pro residues" evidence="9">
    <location>
        <begin position="187"/>
        <end position="208"/>
    </location>
</feature>
<evidence type="ECO:0000256" key="2">
    <source>
        <dbReference type="ARBA" id="ARBA00007617"/>
    </source>
</evidence>
<comment type="function">
    <text evidence="7">Component of the ESCRT-I complex, a regulator of vesicular trafficking process. Required for the sorting of endocytic ubiquitinated cargos into multivesicular bodies. May be involved in cell growth and differentiation.</text>
</comment>
<dbReference type="GO" id="GO:0043162">
    <property type="term" value="P:ubiquitin-dependent protein catabolic process via the multivesicular body sorting pathway"/>
    <property type="evidence" value="ECO:0007669"/>
    <property type="project" value="TreeGrafter"/>
</dbReference>
<evidence type="ECO:0000313" key="12">
    <source>
        <dbReference type="Proteomes" id="UP000694580"/>
    </source>
</evidence>
<dbReference type="Gene3D" id="1.10.287.660">
    <property type="entry name" value="Helix hairpin bin"/>
    <property type="match status" value="1"/>
</dbReference>
<keyword evidence="12" id="KW-1185">Reference proteome</keyword>
<dbReference type="Proteomes" id="UP000694580">
    <property type="component" value="Chromosome 11"/>
</dbReference>
<reference evidence="11" key="2">
    <citation type="submission" date="2025-08" db="UniProtKB">
        <authorList>
            <consortium name="Ensembl"/>
        </authorList>
    </citation>
    <scope>IDENTIFICATION</scope>
</reference>
<evidence type="ECO:0000256" key="5">
    <source>
        <dbReference type="ARBA" id="ARBA00022927"/>
    </source>
</evidence>
<dbReference type="GeneTree" id="ENSGT00950000183012"/>
<evidence type="ECO:0000256" key="8">
    <source>
        <dbReference type="PROSITE-ProRule" id="PRU00646"/>
    </source>
</evidence>
<comment type="similarity">
    <text evidence="2">Belongs to the VPS37 family.</text>
</comment>
<evidence type="ECO:0000256" key="6">
    <source>
        <dbReference type="ARBA" id="ARBA00023136"/>
    </source>
</evidence>
<dbReference type="FunFam" id="1.10.287.660:FF:000003">
    <property type="entry name" value="vacuolar protein sorting-associated protein 37B"/>
    <property type="match status" value="1"/>
</dbReference>
<dbReference type="GO" id="GO:0048306">
    <property type="term" value="F:calcium-dependent protein binding"/>
    <property type="evidence" value="ECO:0007669"/>
    <property type="project" value="UniProtKB-ARBA"/>
</dbReference>
<evidence type="ECO:0000256" key="9">
    <source>
        <dbReference type="SAM" id="MobiDB-lite"/>
    </source>
</evidence>
<dbReference type="GO" id="GO:0000813">
    <property type="term" value="C:ESCRT I complex"/>
    <property type="evidence" value="ECO:0007669"/>
    <property type="project" value="TreeGrafter"/>
</dbReference>
<reference evidence="11 12" key="1">
    <citation type="submission" date="2020-06" db="EMBL/GenBank/DDBJ databases">
        <authorList>
            <consortium name="Wellcome Sanger Institute Data Sharing"/>
        </authorList>
    </citation>
    <scope>NUCLEOTIDE SEQUENCE [LARGE SCALE GENOMIC DNA]</scope>
</reference>
<sequence length="267" mass="29706">MSGFADKLSGYTLSQLNQLLEDDDALRQIVQGAEEVQEVQQNKEMTLASNRSLAEQNLSLQPRLDHQKSQLMQRYRSLQELFEGYQLRKSTLDQNSGNSSLDTLLALLQAEGAKIEEETENMADSFLDGDISLDSFIDDYQSKRTLAHLRRVKIDKLHEMVLRGPPASPALVQPPRLNQLPAASSPSPVPHPRRAPPPPPVRTPPANAPQPTVEFSYPSSIYPPVPPRLGQPLQSLNQGYPFMPQFPPALPDRPPPRLPPQAGFIVQ</sequence>
<evidence type="ECO:0000313" key="11">
    <source>
        <dbReference type="Ensembl" id="ENSDCDP00010050679.1"/>
    </source>
</evidence>
<dbReference type="Pfam" id="PF07200">
    <property type="entry name" value="Mod_r"/>
    <property type="match status" value="1"/>
</dbReference>
<name>A0AAY4DZW5_9TELE</name>
<dbReference type="AlphaFoldDB" id="A0AAY4DZW5"/>
<dbReference type="GO" id="GO:0039702">
    <property type="term" value="P:viral budding via host ESCRT complex"/>
    <property type="evidence" value="ECO:0007669"/>
    <property type="project" value="UniProtKB-ARBA"/>
</dbReference>
<keyword evidence="3 8" id="KW-0813">Transport</keyword>
<dbReference type="Ensembl" id="ENSDCDT00010061104.1">
    <property type="protein sequence ID" value="ENSDCDP00010050679.1"/>
    <property type="gene ID" value="ENSDCDG00010030001.1"/>
</dbReference>
<dbReference type="GO" id="GO:0006623">
    <property type="term" value="P:protein targeting to vacuole"/>
    <property type="evidence" value="ECO:0007669"/>
    <property type="project" value="TreeGrafter"/>
</dbReference>
<reference evidence="11" key="3">
    <citation type="submission" date="2025-09" db="UniProtKB">
        <authorList>
            <consortium name="Ensembl"/>
        </authorList>
    </citation>
    <scope>IDENTIFICATION</scope>
</reference>
<feature type="domain" description="VPS37 C-terminal" evidence="10">
    <location>
        <begin position="82"/>
        <end position="171"/>
    </location>
</feature>
<dbReference type="InterPro" id="IPR009851">
    <property type="entry name" value="Mod_r"/>
</dbReference>
<evidence type="ECO:0000256" key="3">
    <source>
        <dbReference type="ARBA" id="ARBA00022448"/>
    </source>
</evidence>
<keyword evidence="6" id="KW-0472">Membrane</keyword>
<comment type="subcellular location">
    <subcellularLocation>
        <location evidence="1">Late endosome membrane</location>
        <topology evidence="1">Peripheral membrane protein</topology>
    </subcellularLocation>
</comment>
<feature type="compositionally biased region" description="Pro residues" evidence="9">
    <location>
        <begin position="244"/>
        <end position="259"/>
    </location>
</feature>
<evidence type="ECO:0000256" key="7">
    <source>
        <dbReference type="ARBA" id="ARBA00025010"/>
    </source>
</evidence>
<dbReference type="PANTHER" id="PTHR13678">
    <property type="entry name" value="VACUOLAR PROTEIN SORTING-ASSOCIATED PROTEIN 37"/>
    <property type="match status" value="1"/>
</dbReference>
<evidence type="ECO:0000256" key="1">
    <source>
        <dbReference type="ARBA" id="ARBA00004633"/>
    </source>
</evidence>
<dbReference type="SUPFAM" id="SSF140111">
    <property type="entry name" value="Endosomal sorting complex assembly domain"/>
    <property type="match status" value="1"/>
</dbReference>
<dbReference type="PANTHER" id="PTHR13678:SF9">
    <property type="entry name" value="VACUOLAR PROTEIN SORTING-ASSOCIATED PROTEIN 37B"/>
    <property type="match status" value="1"/>
</dbReference>
<dbReference type="GO" id="GO:0016236">
    <property type="term" value="P:macroautophagy"/>
    <property type="evidence" value="ECO:0007669"/>
    <property type="project" value="UniProtKB-ARBA"/>
</dbReference>
<gene>
    <name evidence="11" type="primary">VPS37B</name>
</gene>
<protein>
    <recommendedName>
        <fullName evidence="10">VPS37 C-terminal domain-containing protein</fullName>
    </recommendedName>
</protein>
<keyword evidence="4" id="KW-0967">Endosome</keyword>
<organism evidence="11 12">
    <name type="scientific">Denticeps clupeoides</name>
    <name type="common">denticle herring</name>
    <dbReference type="NCBI Taxonomy" id="299321"/>
    <lineage>
        <taxon>Eukaryota</taxon>
        <taxon>Metazoa</taxon>
        <taxon>Chordata</taxon>
        <taxon>Craniata</taxon>
        <taxon>Vertebrata</taxon>
        <taxon>Euteleostomi</taxon>
        <taxon>Actinopterygii</taxon>
        <taxon>Neopterygii</taxon>
        <taxon>Teleostei</taxon>
        <taxon>Clupei</taxon>
        <taxon>Clupeiformes</taxon>
        <taxon>Denticipitoidei</taxon>
        <taxon>Denticipitidae</taxon>
        <taxon>Denticeps</taxon>
    </lineage>
</organism>
<feature type="region of interest" description="Disordered" evidence="9">
    <location>
        <begin position="165"/>
        <end position="267"/>
    </location>
</feature>
<dbReference type="GO" id="GO:0031902">
    <property type="term" value="C:late endosome membrane"/>
    <property type="evidence" value="ECO:0007669"/>
    <property type="project" value="UniProtKB-SubCell"/>
</dbReference>
<proteinExistence type="inferred from homology"/>
<evidence type="ECO:0000256" key="4">
    <source>
        <dbReference type="ARBA" id="ARBA00022753"/>
    </source>
</evidence>
<accession>A0AAY4DZW5</accession>
<dbReference type="InterPro" id="IPR029012">
    <property type="entry name" value="Helix_hairpin_bin_sf"/>
</dbReference>
<dbReference type="GO" id="GO:0036258">
    <property type="term" value="P:multivesicular body assembly"/>
    <property type="evidence" value="ECO:0007669"/>
    <property type="project" value="UniProtKB-ARBA"/>
</dbReference>
<dbReference type="GO" id="GO:0006612">
    <property type="term" value="P:protein targeting to membrane"/>
    <property type="evidence" value="ECO:0007669"/>
    <property type="project" value="TreeGrafter"/>
</dbReference>
<dbReference type="PROSITE" id="PS51314">
    <property type="entry name" value="VPS37_C"/>
    <property type="match status" value="1"/>
</dbReference>